<dbReference type="InterPro" id="IPR002797">
    <property type="entry name" value="Polysacc_synth"/>
</dbReference>
<organism evidence="8 10">
    <name type="scientific">Butyricimonas virosa</name>
    <dbReference type="NCBI Taxonomy" id="544645"/>
    <lineage>
        <taxon>Bacteria</taxon>
        <taxon>Pseudomonadati</taxon>
        <taxon>Bacteroidota</taxon>
        <taxon>Bacteroidia</taxon>
        <taxon>Bacteroidales</taxon>
        <taxon>Odoribacteraceae</taxon>
        <taxon>Butyricimonas</taxon>
    </lineage>
</organism>
<feature type="transmembrane region" description="Helical" evidence="6">
    <location>
        <begin position="429"/>
        <end position="447"/>
    </location>
</feature>
<dbReference type="EMBL" id="CP069450">
    <property type="protein sequence ID" value="QRO50379.1"/>
    <property type="molecule type" value="Genomic_DNA"/>
</dbReference>
<evidence type="ECO:0000256" key="2">
    <source>
        <dbReference type="ARBA" id="ARBA00022475"/>
    </source>
</evidence>
<feature type="transmembrane region" description="Helical" evidence="6">
    <location>
        <begin position="370"/>
        <end position="389"/>
    </location>
</feature>
<feature type="transmembrane region" description="Helical" evidence="6">
    <location>
        <begin position="229"/>
        <end position="249"/>
    </location>
</feature>
<dbReference type="Proteomes" id="UP000654720">
    <property type="component" value="Chromosome"/>
</dbReference>
<name>A0A412WVX9_9BACT</name>
<feature type="transmembrane region" description="Helical" evidence="6">
    <location>
        <begin position="192"/>
        <end position="209"/>
    </location>
</feature>
<dbReference type="Pfam" id="PF01943">
    <property type="entry name" value="Polysacc_synt"/>
    <property type="match status" value="1"/>
</dbReference>
<feature type="transmembrane region" description="Helical" evidence="6">
    <location>
        <begin position="127"/>
        <end position="146"/>
    </location>
</feature>
<reference evidence="7 12" key="2">
    <citation type="submission" date="2021-02" db="EMBL/GenBank/DDBJ databases">
        <title>FDA dAtabase for Regulatory Grade micrObial Sequences (FDA-ARGOS): Supporting development and validation of Infectious Disease Dx tests.</title>
        <authorList>
            <person name="Carlson P."/>
            <person name="Fischbach M."/>
            <person name="Hastie J."/>
            <person name="Bilen M."/>
            <person name="Cheng A."/>
            <person name="Tallon L."/>
            <person name="Sadzewicz L."/>
            <person name="Zhao X."/>
            <person name="Boylan J."/>
            <person name="Ott S."/>
            <person name="Bowen H."/>
            <person name="Vavikolanu K."/>
            <person name="Mehta A."/>
            <person name="Aluvathingal J."/>
            <person name="Nadendla S."/>
            <person name="Yan Y."/>
            <person name="Sichtig H."/>
        </authorList>
    </citation>
    <scope>NUCLEOTIDE SEQUENCE [LARGE SCALE GENOMIC DNA]</scope>
    <source>
        <strain evidence="7 12">FDAARGOS_1229</strain>
    </source>
</reference>
<dbReference type="Proteomes" id="UP000286038">
    <property type="component" value="Unassembled WGS sequence"/>
</dbReference>
<gene>
    <name evidence="8" type="ORF">DWW18_17095</name>
    <name evidence="9" type="ORF">DWZ68_14760</name>
    <name evidence="7" type="ORF">I6J59_01705</name>
</gene>
<dbReference type="GO" id="GO:0005886">
    <property type="term" value="C:plasma membrane"/>
    <property type="evidence" value="ECO:0007669"/>
    <property type="project" value="UniProtKB-SubCell"/>
</dbReference>
<sequence length="509" mass="58085">MFKDIKQVMKDSVLYGIGNVAVKLVGFILIPLYTDAEYFSTADYGLMGLLEVTSQILIAVMGLSLYSGLIRWYWDAEYRDKQKTIFFTTLLFTILTSLCIGSVLWLNVGELSALLVQQEGYSLGGELPYILQLLILTSMLGAVVEVPQNLLRLQRKPIYYSLTNIVRLFVTLVLTIYFTISLHRGVSGVYEAQLVGIVIQLLMVLPLVIKNSSCRVDRKCTIQLLVYSYPLVFPAIVGSLLTVFDRYIINHFQGLDDVGFYSLGYKVGNTLKVFIVTSVQLALTPLLMKKMNDPDNKRFYSKVLTYFSFGLMFCALGLNLFSREGIVWVTTNPDYIEALYVIPFVTYAIFFSMMRECCMIGLQIMKKTKIISYVIVGITILNFFLNMLLVPSMGMYGAALSTMIVHVISWLACYIFAQRYYPIPYELSKVGKVFVVGTILYLIGILFNETAIGISILVKLVILAGYPFLLYKWHFYDKDEWNNLKGAWKKWSDLRRLKENVKNVKYRES</sequence>
<keyword evidence="3 6" id="KW-0812">Transmembrane</keyword>
<feature type="transmembrane region" description="Helical" evidence="6">
    <location>
        <begin position="453"/>
        <end position="471"/>
    </location>
</feature>
<evidence type="ECO:0000313" key="8">
    <source>
        <dbReference type="EMBL" id="RGV31537.1"/>
    </source>
</evidence>
<comment type="subcellular location">
    <subcellularLocation>
        <location evidence="1">Cell membrane</location>
        <topology evidence="1">Multi-pass membrane protein</topology>
    </subcellularLocation>
</comment>
<evidence type="ECO:0000256" key="3">
    <source>
        <dbReference type="ARBA" id="ARBA00022692"/>
    </source>
</evidence>
<evidence type="ECO:0000256" key="1">
    <source>
        <dbReference type="ARBA" id="ARBA00004651"/>
    </source>
</evidence>
<feature type="transmembrane region" description="Helical" evidence="6">
    <location>
        <begin position="395"/>
        <end position="417"/>
    </location>
</feature>
<feature type="transmembrane region" description="Helical" evidence="6">
    <location>
        <begin position="12"/>
        <end position="34"/>
    </location>
</feature>
<keyword evidence="2" id="KW-1003">Cell membrane</keyword>
<feature type="transmembrane region" description="Helical" evidence="6">
    <location>
        <begin position="299"/>
        <end position="318"/>
    </location>
</feature>
<evidence type="ECO:0000256" key="4">
    <source>
        <dbReference type="ARBA" id="ARBA00022989"/>
    </source>
</evidence>
<keyword evidence="4 6" id="KW-1133">Transmembrane helix</keyword>
<dbReference type="EMBL" id="QRPV01000024">
    <property type="protein sequence ID" value="RHM41309.1"/>
    <property type="molecule type" value="Genomic_DNA"/>
</dbReference>
<evidence type="ECO:0000313" key="11">
    <source>
        <dbReference type="Proteomes" id="UP000286038"/>
    </source>
</evidence>
<feature type="transmembrane region" description="Helical" evidence="6">
    <location>
        <begin position="54"/>
        <end position="74"/>
    </location>
</feature>
<feature type="transmembrane region" description="Helical" evidence="6">
    <location>
        <begin position="86"/>
        <end position="107"/>
    </location>
</feature>
<reference evidence="10 11" key="1">
    <citation type="submission" date="2018-08" db="EMBL/GenBank/DDBJ databases">
        <title>A genome reference for cultivated species of the human gut microbiota.</title>
        <authorList>
            <person name="Zou Y."/>
            <person name="Xue W."/>
            <person name="Luo G."/>
        </authorList>
    </citation>
    <scope>NUCLEOTIDE SEQUENCE [LARGE SCALE GENOMIC DNA]</scope>
    <source>
        <strain evidence="8 10">AF14-49</strain>
        <strain evidence="9 11">AF34-33</strain>
    </source>
</reference>
<dbReference type="AlphaFoldDB" id="A0A412WVX9"/>
<evidence type="ECO:0000313" key="12">
    <source>
        <dbReference type="Proteomes" id="UP000654720"/>
    </source>
</evidence>
<evidence type="ECO:0000313" key="10">
    <source>
        <dbReference type="Proteomes" id="UP000283589"/>
    </source>
</evidence>
<proteinExistence type="predicted"/>
<evidence type="ECO:0000256" key="6">
    <source>
        <dbReference type="SAM" id="Phobius"/>
    </source>
</evidence>
<feature type="transmembrane region" description="Helical" evidence="6">
    <location>
        <begin position="269"/>
        <end position="287"/>
    </location>
</feature>
<dbReference type="EMBL" id="QRZA01000031">
    <property type="protein sequence ID" value="RGV31537.1"/>
    <property type="molecule type" value="Genomic_DNA"/>
</dbReference>
<accession>A0A412WVX9</accession>
<dbReference type="InterPro" id="IPR050833">
    <property type="entry name" value="Poly_Biosynth_Transport"/>
</dbReference>
<evidence type="ECO:0000313" key="7">
    <source>
        <dbReference type="EMBL" id="QRO50379.1"/>
    </source>
</evidence>
<dbReference type="PANTHER" id="PTHR30250:SF11">
    <property type="entry name" value="O-ANTIGEN TRANSPORTER-RELATED"/>
    <property type="match status" value="1"/>
</dbReference>
<dbReference type="GeneID" id="93096823"/>
<dbReference type="PANTHER" id="PTHR30250">
    <property type="entry name" value="PST FAMILY PREDICTED COLANIC ACID TRANSPORTER"/>
    <property type="match status" value="1"/>
</dbReference>
<protein>
    <submittedName>
        <fullName evidence="7">Oligosaccharide flippase family protein</fullName>
    </submittedName>
</protein>
<keyword evidence="12" id="KW-1185">Reference proteome</keyword>
<feature type="transmembrane region" description="Helical" evidence="6">
    <location>
        <begin position="338"/>
        <end position="358"/>
    </location>
</feature>
<evidence type="ECO:0000256" key="5">
    <source>
        <dbReference type="ARBA" id="ARBA00023136"/>
    </source>
</evidence>
<dbReference type="STRING" id="1121130.GCA_000519105_03281"/>
<feature type="transmembrane region" description="Helical" evidence="6">
    <location>
        <begin position="158"/>
        <end position="180"/>
    </location>
</feature>
<keyword evidence="5 6" id="KW-0472">Membrane</keyword>
<evidence type="ECO:0000313" key="9">
    <source>
        <dbReference type="EMBL" id="RHM41309.1"/>
    </source>
</evidence>
<dbReference type="Proteomes" id="UP000283589">
    <property type="component" value="Unassembled WGS sequence"/>
</dbReference>
<dbReference type="RefSeq" id="WP_027201839.1">
    <property type="nucleotide sequence ID" value="NZ_CAJUBB010000001.1"/>
</dbReference>